<name>A0A0A0DG19_9STRE</name>
<keyword evidence="1" id="KW-0812">Transmembrane</keyword>
<dbReference type="AlphaFoldDB" id="A0A0A0DG19"/>
<accession>A0A0A0DG19</accession>
<gene>
    <name evidence="2" type="ORF">SSIN_1191</name>
</gene>
<feature type="transmembrane region" description="Helical" evidence="1">
    <location>
        <begin position="91"/>
        <end position="107"/>
    </location>
</feature>
<evidence type="ECO:0000256" key="1">
    <source>
        <dbReference type="SAM" id="Phobius"/>
    </source>
</evidence>
<protein>
    <submittedName>
        <fullName evidence="2">Uncharacterized protein</fullName>
    </submittedName>
</protein>
<comment type="caution">
    <text evidence="2">The sequence shown here is derived from an EMBL/GenBank/DDBJ whole genome shotgun (WGS) entry which is preliminary data.</text>
</comment>
<organism evidence="2 3">
    <name type="scientific">Streptococcus sinensis</name>
    <dbReference type="NCBI Taxonomy" id="176090"/>
    <lineage>
        <taxon>Bacteria</taxon>
        <taxon>Bacillati</taxon>
        <taxon>Bacillota</taxon>
        <taxon>Bacilli</taxon>
        <taxon>Lactobacillales</taxon>
        <taxon>Streptococcaceae</taxon>
        <taxon>Streptococcus</taxon>
    </lineage>
</organism>
<dbReference type="EMBL" id="JPEN01000068">
    <property type="protein sequence ID" value="KGM37049.1"/>
    <property type="molecule type" value="Genomic_DNA"/>
</dbReference>
<dbReference type="Proteomes" id="UP000030019">
    <property type="component" value="Unassembled WGS sequence"/>
</dbReference>
<keyword evidence="1" id="KW-0472">Membrane</keyword>
<evidence type="ECO:0000313" key="3">
    <source>
        <dbReference type="Proteomes" id="UP000030019"/>
    </source>
</evidence>
<dbReference type="RefSeq" id="WP_037616777.1">
    <property type="nucleotide sequence ID" value="NZ_JPEN01000068.1"/>
</dbReference>
<keyword evidence="3" id="KW-1185">Reference proteome</keyword>
<reference evidence="2 3" key="1">
    <citation type="submission" date="2014-06" db="EMBL/GenBank/DDBJ databases">
        <authorList>
            <person name="Teng J.L."/>
            <person name="Huang Y."/>
            <person name="Tse H."/>
            <person name="Lau S.K."/>
            <person name="Woo P.C."/>
        </authorList>
    </citation>
    <scope>NUCLEOTIDE SEQUENCE [LARGE SCALE GENOMIC DNA]</scope>
    <source>
        <strain evidence="2 3">HKU4</strain>
    </source>
</reference>
<proteinExistence type="predicted"/>
<keyword evidence="1" id="KW-1133">Transmembrane helix</keyword>
<feature type="transmembrane region" description="Helical" evidence="1">
    <location>
        <begin position="119"/>
        <end position="137"/>
    </location>
</feature>
<dbReference type="PATRIC" id="fig|176090.4.peg.1156"/>
<evidence type="ECO:0000313" key="2">
    <source>
        <dbReference type="EMBL" id="KGM37049.1"/>
    </source>
</evidence>
<sequence>MKNYTQKWKELNKNGIKLSLICVLNWLIKFLFKGQFYLFSAIFLGLLTYYMPQDIQIFTVKVLELIVMFKITTDAIHILLSKEVKRMKKTLLLVVMYLFFLAGNVYIKQHALTEFLVNRLFTFWLISLVLATLVIVIQPRLFKVYLFKNVLNKTYLGIRKTTDELPPECNFYTDADEKDADKRMKMMNQHVIKKPYQGVVELSFLNREVITGISYKAVPFEKEKERAFMDVDTIYYPVFRVYPFGIIGDFDHPLIEFKLSRRDAFTKNGEGLLKKDF</sequence>